<dbReference type="OrthoDB" id="1305560at2"/>
<evidence type="ECO:0000259" key="2">
    <source>
        <dbReference type="Pfam" id="PF19500"/>
    </source>
</evidence>
<feature type="domain" description="DUF6035" evidence="2">
    <location>
        <begin position="88"/>
        <end position="264"/>
    </location>
</feature>
<feature type="domain" description="DUF7830" evidence="4">
    <location>
        <begin position="17"/>
        <end position="83"/>
    </location>
</feature>
<proteinExistence type="predicted"/>
<dbReference type="InterPro" id="IPR057151">
    <property type="entry name" value="DUF7829"/>
</dbReference>
<evidence type="ECO:0000313" key="6">
    <source>
        <dbReference type="Proteomes" id="UP000214684"/>
    </source>
</evidence>
<feature type="coiled-coil region" evidence="1">
    <location>
        <begin position="268"/>
        <end position="296"/>
    </location>
</feature>
<accession>A0A227PFG8</accession>
<evidence type="ECO:0008006" key="7">
    <source>
        <dbReference type="Google" id="ProtNLM"/>
    </source>
</evidence>
<dbReference type="AlphaFoldDB" id="A0A227PFG8"/>
<comment type="caution">
    <text evidence="5">The sequence shown here is derived from an EMBL/GenBank/DDBJ whole genome shotgun (WGS) entry which is preliminary data.</text>
</comment>
<name>A0A227PFG8_9FLAO</name>
<dbReference type="InterPro" id="IPR046099">
    <property type="entry name" value="DUF6035"/>
</dbReference>
<dbReference type="Pfam" id="PF25169">
    <property type="entry name" value="DUF7830"/>
    <property type="match status" value="1"/>
</dbReference>
<reference evidence="5 6" key="1">
    <citation type="submission" date="2016-11" db="EMBL/GenBank/DDBJ databases">
        <title>Whole genomes of Flavobacteriaceae.</title>
        <authorList>
            <person name="Stine C."/>
            <person name="Li C."/>
            <person name="Tadesse D."/>
        </authorList>
    </citation>
    <scope>NUCLEOTIDE SEQUENCE [LARGE SCALE GENOMIC DNA]</scope>
    <source>
        <strain evidence="5 6">DSM 24704</strain>
    </source>
</reference>
<dbReference type="Pfam" id="PF19500">
    <property type="entry name" value="DUF6035"/>
    <property type="match status" value="1"/>
</dbReference>
<evidence type="ECO:0000259" key="4">
    <source>
        <dbReference type="Pfam" id="PF25169"/>
    </source>
</evidence>
<evidence type="ECO:0000256" key="1">
    <source>
        <dbReference type="SAM" id="Coils"/>
    </source>
</evidence>
<keyword evidence="1" id="KW-0175">Coiled coil</keyword>
<keyword evidence="6" id="KW-1185">Reference proteome</keyword>
<evidence type="ECO:0000259" key="3">
    <source>
        <dbReference type="Pfam" id="PF25167"/>
    </source>
</evidence>
<sequence length="554" mass="65664">MVKSERLIKIAFDKSTGELVNASDLFDESKTDSFAVRKEFQDRNVSWNCCECGQDLNISVSRYDRLYFKHKFPHDFCILTDGNLSPKEQEQFSKILIAKESDRHKDLKNKIGNLLQAVPGVDVASISVDARFIIKDNEKRKPDVYCKYFDKELVFEIQLSNLSLRYILSRYNFYKKHGMFLIWVLDNFDIHSQGTLERDIKYLTEYQNFFKLDESVATFKMVCDYKFPFITEDDRVFTKWLNRSVSLDELKFDDDIFQVYYYNYSLNKTKVENDLKDKLTEKNLLKKKNAQELNETIANEKAARIISSITARKSSCSLDYSDLQLDIYALSDFELRIFNSKLNLINRHRAGMPILNYWIKNSNHKYDYFLHFLLSCKEIEINLNFESITIPNLFQEVLSNNNLCNDFIIKLLLKRGYKITKEDEHLYQQVAGDDMDRLLLYKMCSWLSDKGLVDDVFKYYQLLFTLQSAAGKKIVGYRFSNWVSLANNAIEHHNKYWDYIEMAFKKYGVWDLVMESDKKGTFQKKLSTLYSNMPHQNYDFDEVFRDLYSELEYL</sequence>
<dbReference type="InterPro" id="IPR057152">
    <property type="entry name" value="DUF7830"/>
</dbReference>
<dbReference type="EMBL" id="MUGS01000005">
    <property type="protein sequence ID" value="OXG08629.1"/>
    <property type="molecule type" value="Genomic_DNA"/>
</dbReference>
<organism evidence="5 6">
    <name type="scientific">Flavobacterium araucananum</name>
    <dbReference type="NCBI Taxonomy" id="946678"/>
    <lineage>
        <taxon>Bacteria</taxon>
        <taxon>Pseudomonadati</taxon>
        <taxon>Bacteroidota</taxon>
        <taxon>Flavobacteriia</taxon>
        <taxon>Flavobacteriales</taxon>
        <taxon>Flavobacteriaceae</taxon>
        <taxon>Flavobacterium</taxon>
    </lineage>
</organism>
<evidence type="ECO:0000313" key="5">
    <source>
        <dbReference type="EMBL" id="OXG08629.1"/>
    </source>
</evidence>
<feature type="domain" description="DUF7829" evidence="3">
    <location>
        <begin position="331"/>
        <end position="550"/>
    </location>
</feature>
<gene>
    <name evidence="5" type="ORF">B0A64_04165</name>
</gene>
<dbReference type="RefSeq" id="WP_089478297.1">
    <property type="nucleotide sequence ID" value="NZ_MUGS01000005.1"/>
</dbReference>
<dbReference type="Pfam" id="PF25167">
    <property type="entry name" value="DUF7829"/>
    <property type="match status" value="1"/>
</dbReference>
<dbReference type="Proteomes" id="UP000214684">
    <property type="component" value="Unassembled WGS sequence"/>
</dbReference>
<protein>
    <recommendedName>
        <fullName evidence="7">Competence protein</fullName>
    </recommendedName>
</protein>